<feature type="compositionally biased region" description="Basic and acidic residues" evidence="1">
    <location>
        <begin position="153"/>
        <end position="174"/>
    </location>
</feature>
<keyword evidence="2" id="KW-0812">Transmembrane</keyword>
<organism evidence="3 4">
    <name type="scientific">Fimbriiglobus ruber</name>
    <dbReference type="NCBI Taxonomy" id="1908690"/>
    <lineage>
        <taxon>Bacteria</taxon>
        <taxon>Pseudomonadati</taxon>
        <taxon>Planctomycetota</taxon>
        <taxon>Planctomycetia</taxon>
        <taxon>Gemmatales</taxon>
        <taxon>Gemmataceae</taxon>
        <taxon>Fimbriiglobus</taxon>
    </lineage>
</organism>
<evidence type="ECO:0000313" key="4">
    <source>
        <dbReference type="Proteomes" id="UP000214646"/>
    </source>
</evidence>
<feature type="region of interest" description="Disordered" evidence="1">
    <location>
        <begin position="1"/>
        <end position="50"/>
    </location>
</feature>
<sequence length="280" mass="31087">MDDSKAGKTGKCPKCQSQFVIPMPEGDAAPASAPPPPPPAPNPSEPVEIAPCPKCQARLSVAASDLGVDVECPYCKSVYKAVRPGSGPAPVPPPKAPDRRRDEDDEDRPQGRRKRRDDDEEEDRPKSKRRRDEDDEDDERPSRKRREDDEDDRPSRKGQDDDADDERPSRKRREDDEDDDRPRKKKRRRGGNYEPHRGVLILVLGILSFVLCGIFTAIPAWIMGKADLQKMDEGIMDPEGRSMTNIGKILGMISCILTLVVMGFYCVIFVIALAAGGGGR</sequence>
<comment type="caution">
    <text evidence="3">The sequence shown here is derived from an EMBL/GenBank/DDBJ whole genome shotgun (WGS) entry which is preliminary data.</text>
</comment>
<accession>A0A225D941</accession>
<protein>
    <submittedName>
        <fullName evidence="3">Polyribonucleotide nucleotidyltransferase</fullName>
    </submittedName>
</protein>
<feature type="transmembrane region" description="Helical" evidence="2">
    <location>
        <begin position="249"/>
        <end position="275"/>
    </location>
</feature>
<dbReference type="AlphaFoldDB" id="A0A225D941"/>
<evidence type="ECO:0000313" key="3">
    <source>
        <dbReference type="EMBL" id="OWK36164.1"/>
    </source>
</evidence>
<feature type="region of interest" description="Disordered" evidence="1">
    <location>
        <begin position="79"/>
        <end position="192"/>
    </location>
</feature>
<keyword evidence="2" id="KW-1133">Transmembrane helix</keyword>
<dbReference type="Proteomes" id="UP000214646">
    <property type="component" value="Unassembled WGS sequence"/>
</dbReference>
<name>A0A225D941_9BACT</name>
<proteinExistence type="predicted"/>
<keyword evidence="2" id="KW-0472">Membrane</keyword>
<dbReference type="EMBL" id="NIDE01000017">
    <property type="protein sequence ID" value="OWK36164.1"/>
    <property type="molecule type" value="Genomic_DNA"/>
</dbReference>
<evidence type="ECO:0000256" key="1">
    <source>
        <dbReference type="SAM" id="MobiDB-lite"/>
    </source>
</evidence>
<feature type="transmembrane region" description="Helical" evidence="2">
    <location>
        <begin position="198"/>
        <end position="222"/>
    </location>
</feature>
<keyword evidence="3" id="KW-0808">Transferase</keyword>
<gene>
    <name evidence="3" type="ORF">FRUB_08727</name>
</gene>
<reference evidence="4" key="1">
    <citation type="submission" date="2017-06" db="EMBL/GenBank/DDBJ databases">
        <title>Genome analysis of Fimbriiglobus ruber SP5, the first member of the order Planctomycetales with confirmed chitinolytic capability.</title>
        <authorList>
            <person name="Ravin N.V."/>
            <person name="Rakitin A.L."/>
            <person name="Ivanova A.A."/>
            <person name="Beletsky A.V."/>
            <person name="Kulichevskaya I.S."/>
            <person name="Mardanov A.V."/>
            <person name="Dedysh S.N."/>
        </authorList>
    </citation>
    <scope>NUCLEOTIDE SEQUENCE [LARGE SCALE GENOMIC DNA]</scope>
    <source>
        <strain evidence="4">SP5</strain>
    </source>
</reference>
<keyword evidence="4" id="KW-1185">Reference proteome</keyword>
<feature type="compositionally biased region" description="Pro residues" evidence="1">
    <location>
        <begin position="32"/>
        <end position="44"/>
    </location>
</feature>
<evidence type="ECO:0000256" key="2">
    <source>
        <dbReference type="SAM" id="Phobius"/>
    </source>
</evidence>
<dbReference type="GO" id="GO:0016740">
    <property type="term" value="F:transferase activity"/>
    <property type="evidence" value="ECO:0007669"/>
    <property type="project" value="UniProtKB-KW"/>
</dbReference>